<gene>
    <name evidence="1" type="ordered locus">BCE_0615</name>
</gene>
<dbReference type="Proteomes" id="UP000002527">
    <property type="component" value="Chromosome"/>
</dbReference>
<evidence type="ECO:0000313" key="1">
    <source>
        <dbReference type="EMBL" id="AAS39549.1"/>
    </source>
</evidence>
<accession>Q73DU6</accession>
<dbReference type="EMBL" id="AE017194">
    <property type="protein sequence ID" value="AAS39549.1"/>
    <property type="molecule type" value="Genomic_DNA"/>
</dbReference>
<name>Q73DU6_BACC1</name>
<dbReference type="AlphaFoldDB" id="Q73DU6"/>
<sequence>MQYFILFLLTFCTYREQIPFFLPKVIRILSRNKKGIF</sequence>
<dbReference type="HOGENOM" id="CLU_3339586_0_0_9"/>
<proteinExistence type="predicted"/>
<organism evidence="1 2">
    <name type="scientific">Bacillus cereus (strain ATCC 10987 / NRS 248)</name>
    <dbReference type="NCBI Taxonomy" id="222523"/>
    <lineage>
        <taxon>Bacteria</taxon>
        <taxon>Bacillati</taxon>
        <taxon>Bacillota</taxon>
        <taxon>Bacilli</taxon>
        <taxon>Bacillales</taxon>
        <taxon>Bacillaceae</taxon>
        <taxon>Bacillus</taxon>
        <taxon>Bacillus cereus group</taxon>
    </lineage>
</organism>
<evidence type="ECO:0000313" key="2">
    <source>
        <dbReference type="Proteomes" id="UP000002527"/>
    </source>
</evidence>
<reference evidence="1 2" key="1">
    <citation type="journal article" date="2004" name="Nucleic Acids Res.">
        <title>The genome sequence of Bacillus cereus ATCC 10987 reveals metabolic adaptations and a large plasmid related to Bacillus anthracis pXO1.</title>
        <authorList>
            <person name="Rasko D.A."/>
            <person name="Ravel J."/>
            <person name="Okstad O.A."/>
            <person name="Helgason E."/>
            <person name="Cer R.Z."/>
            <person name="Jiang L."/>
            <person name="Shores K.A."/>
            <person name="Fouts D.E."/>
            <person name="Tourasse N.J."/>
            <person name="Angiuoli S.V."/>
            <person name="Kolonay J."/>
            <person name="Nelson W.C."/>
            <person name="Kolsto A.-B."/>
            <person name="Fraser C.M."/>
            <person name="Read T.D."/>
        </authorList>
    </citation>
    <scope>NUCLEOTIDE SEQUENCE [LARGE SCALE GENOMIC DNA]</scope>
    <source>
        <strain evidence="2">ATCC 10987 / NRS 248</strain>
    </source>
</reference>
<protein>
    <submittedName>
        <fullName evidence="1">Uncharacterized protein</fullName>
    </submittedName>
</protein>
<dbReference type="KEGG" id="bca:BCE_0615"/>